<evidence type="ECO:0000313" key="2">
    <source>
        <dbReference type="EMBL" id="RQM29798.1"/>
    </source>
</evidence>
<comment type="caution">
    <text evidence="2">The sequence shown here is derived from an EMBL/GenBank/DDBJ whole genome shotgun (WGS) entry which is preliminary data.</text>
</comment>
<dbReference type="Proteomes" id="UP000284702">
    <property type="component" value="Unassembled WGS sequence"/>
</dbReference>
<feature type="compositionally biased region" description="Low complexity" evidence="1">
    <location>
        <begin position="56"/>
        <end position="66"/>
    </location>
</feature>
<dbReference type="AlphaFoldDB" id="A0A425DKL0"/>
<feature type="non-terminal residue" evidence="2">
    <location>
        <position position="1"/>
    </location>
</feature>
<evidence type="ECO:0000313" key="3">
    <source>
        <dbReference type="Proteomes" id="UP000284702"/>
    </source>
</evidence>
<keyword evidence="3" id="KW-1185">Reference proteome</keyword>
<organism evidence="2 3">
    <name type="scientific">Aphanomyces astaci</name>
    <name type="common">Crayfish plague agent</name>
    <dbReference type="NCBI Taxonomy" id="112090"/>
    <lineage>
        <taxon>Eukaryota</taxon>
        <taxon>Sar</taxon>
        <taxon>Stramenopiles</taxon>
        <taxon>Oomycota</taxon>
        <taxon>Saprolegniomycetes</taxon>
        <taxon>Saprolegniales</taxon>
        <taxon>Verrucalvaceae</taxon>
        <taxon>Aphanomyces</taxon>
    </lineage>
</organism>
<dbReference type="EMBL" id="MZMZ02001152">
    <property type="protein sequence ID" value="RQM29798.1"/>
    <property type="molecule type" value="Genomic_DNA"/>
</dbReference>
<protein>
    <submittedName>
        <fullName evidence="2">Uncharacterized protein</fullName>
    </submittedName>
</protein>
<gene>
    <name evidence="2" type="ORF">B5M09_012215</name>
</gene>
<proteinExistence type="predicted"/>
<sequence length="240" mass="27073">ELTRVAKSASRAPSSHYPVRRRNPPAVDKRFQPDGYANTPFTASTPTPVAAPFDSPAPAATPTGATNLSPVPDDDDMGQGDKRGFVYNAPALPDPPSFNGSTKSEWDIRDYRGVTEAEWAAWLSNAFEEEPQDLEVLKKRFTTAIRFDTTILDADWRIGKMLDNLKRALERDDQAWALDQEGKTFVDIMMKAIKSFGLQKSVQRQLALQRNKPLKSNVYLFVDWLRVYTAEFTFLPHKFC</sequence>
<reference evidence="2" key="1">
    <citation type="submission" date="2018-07" db="EMBL/GenBank/DDBJ databases">
        <title>Annotation of Aphanomyces astaci genome assembly.</title>
        <authorList>
            <person name="Studholme D.J."/>
        </authorList>
    </citation>
    <scope>NUCLEOTIDE SEQUENCE [LARGE SCALE GENOMIC DNA]</scope>
    <source>
        <strain evidence="2">Pc</strain>
    </source>
</reference>
<accession>A0A425DKL0</accession>
<name>A0A425DKL0_APHAT</name>
<evidence type="ECO:0000256" key="1">
    <source>
        <dbReference type="SAM" id="MobiDB-lite"/>
    </source>
</evidence>
<feature type="region of interest" description="Disordered" evidence="1">
    <location>
        <begin position="1"/>
        <end position="73"/>
    </location>
</feature>
<dbReference type="VEuPathDB" id="FungiDB:H257_07049"/>